<dbReference type="InterPro" id="IPR051199">
    <property type="entry name" value="LPS_LOS_Heptosyltrfase"/>
</dbReference>
<dbReference type="EMBL" id="JBHUIT010000031">
    <property type="protein sequence ID" value="MFD2257532.1"/>
    <property type="molecule type" value="Genomic_DNA"/>
</dbReference>
<keyword evidence="4" id="KW-1185">Reference proteome</keyword>
<dbReference type="Proteomes" id="UP001597375">
    <property type="component" value="Unassembled WGS sequence"/>
</dbReference>
<dbReference type="PANTHER" id="PTHR30160:SF1">
    <property type="entry name" value="LIPOPOLYSACCHARIDE 1,2-N-ACETYLGLUCOSAMINETRANSFERASE-RELATED"/>
    <property type="match status" value="1"/>
</dbReference>
<dbReference type="SUPFAM" id="SSF53756">
    <property type="entry name" value="UDP-Glycosyltransferase/glycogen phosphorylase"/>
    <property type="match status" value="1"/>
</dbReference>
<dbReference type="CDD" id="cd03789">
    <property type="entry name" value="GT9_LPS_heptosyltransferase"/>
    <property type="match status" value="1"/>
</dbReference>
<keyword evidence="2" id="KW-0808">Transferase</keyword>
<keyword evidence="1" id="KW-0328">Glycosyltransferase</keyword>
<proteinExistence type="predicted"/>
<sequence length="315" mass="35336">MNETKDQEQILVIKLGALGDIILAMEGFHAIRAKHPGAQITLLTRPPFVKLTSRMPWFDHILEDSSPRLYQPLKILRFRKELRKVRYDRVYDLQGNDRTGLYFRLIGPNPPEWCGTAKGCSHQRHDHRKDPVPATERIMRFLESVDVRRAGPPELDWLTGNVEDLNLPEKFVMFIPGCAPQHPHKRWPARHFAELAERLSSRSLQVVAVGTNADQEAIAEIQKLAPNVINLAGKTDIGQLAEVGRRAQGAVGNDTGPVHIAAIVGTPTISLMSAKSDPLRMIPRGPDVGWLQSEDLEDLLPETVFNSLRLRSNDA</sequence>
<dbReference type="RefSeq" id="WP_386820843.1">
    <property type="nucleotide sequence ID" value="NZ_JBHUIT010000031.1"/>
</dbReference>
<name>A0ABW5D9D1_9BACT</name>
<dbReference type="InterPro" id="IPR002201">
    <property type="entry name" value="Glyco_trans_9"/>
</dbReference>
<dbReference type="Pfam" id="PF01075">
    <property type="entry name" value="Glyco_transf_9"/>
    <property type="match status" value="1"/>
</dbReference>
<dbReference type="PANTHER" id="PTHR30160">
    <property type="entry name" value="TETRAACYLDISACCHARIDE 4'-KINASE-RELATED"/>
    <property type="match status" value="1"/>
</dbReference>
<accession>A0ABW5D9D1</accession>
<dbReference type="Gene3D" id="3.40.50.2000">
    <property type="entry name" value="Glycogen Phosphorylase B"/>
    <property type="match status" value="2"/>
</dbReference>
<comment type="caution">
    <text evidence="3">The sequence shown here is derived from an EMBL/GenBank/DDBJ whole genome shotgun (WGS) entry which is preliminary data.</text>
</comment>
<gene>
    <name evidence="3" type="ORF">ACFSSA_12690</name>
</gene>
<evidence type="ECO:0000313" key="3">
    <source>
        <dbReference type="EMBL" id="MFD2257532.1"/>
    </source>
</evidence>
<protein>
    <submittedName>
        <fullName evidence="3">Glycosyltransferase family 9 protein</fullName>
    </submittedName>
</protein>
<reference evidence="4" key="1">
    <citation type="journal article" date="2019" name="Int. J. Syst. Evol. Microbiol.">
        <title>The Global Catalogue of Microorganisms (GCM) 10K type strain sequencing project: providing services to taxonomists for standard genome sequencing and annotation.</title>
        <authorList>
            <consortium name="The Broad Institute Genomics Platform"/>
            <consortium name="The Broad Institute Genome Sequencing Center for Infectious Disease"/>
            <person name="Wu L."/>
            <person name="Ma J."/>
        </authorList>
    </citation>
    <scope>NUCLEOTIDE SEQUENCE [LARGE SCALE GENOMIC DNA]</scope>
    <source>
        <strain evidence="4">CGMCC 4.7106</strain>
    </source>
</reference>
<evidence type="ECO:0000256" key="1">
    <source>
        <dbReference type="ARBA" id="ARBA00022676"/>
    </source>
</evidence>
<evidence type="ECO:0000256" key="2">
    <source>
        <dbReference type="ARBA" id="ARBA00022679"/>
    </source>
</evidence>
<evidence type="ECO:0000313" key="4">
    <source>
        <dbReference type="Proteomes" id="UP001597375"/>
    </source>
</evidence>
<organism evidence="3 4">
    <name type="scientific">Luteolibacter algae</name>
    <dbReference type="NCBI Taxonomy" id="454151"/>
    <lineage>
        <taxon>Bacteria</taxon>
        <taxon>Pseudomonadati</taxon>
        <taxon>Verrucomicrobiota</taxon>
        <taxon>Verrucomicrobiia</taxon>
        <taxon>Verrucomicrobiales</taxon>
        <taxon>Verrucomicrobiaceae</taxon>
        <taxon>Luteolibacter</taxon>
    </lineage>
</organism>